<dbReference type="Proteomes" id="UP000324288">
    <property type="component" value="Chromosome"/>
</dbReference>
<keyword evidence="4" id="KW-0226">DNA condensation</keyword>
<dbReference type="GO" id="GO:0030527">
    <property type="term" value="F:structural constituent of chromatin"/>
    <property type="evidence" value="ECO:0007669"/>
    <property type="project" value="InterPro"/>
</dbReference>
<dbReference type="PRINTS" id="PR01727">
    <property type="entry name" value="DNABINDINGHU"/>
</dbReference>
<sequence length="147" mass="16279">MNKADIVAELSRRMDIDQHAATSALENILDIIVRSVERNESVTIMGFGTFERRERAARVARNPHTGEAVPVAPTQVPMFRPGQYFRAVVKGEAKLPETGISVKRVATNTFESNADTLKKEKKVSKKSAKAEKSGKKAKKGKKKKSKK</sequence>
<dbReference type="Proteomes" id="UP000068137">
    <property type="component" value="Chromosome"/>
</dbReference>
<dbReference type="GO" id="GO:0003677">
    <property type="term" value="F:DNA binding"/>
    <property type="evidence" value="ECO:0007669"/>
    <property type="project" value="UniProtKB-KW"/>
</dbReference>
<dbReference type="EMBL" id="LR584267">
    <property type="protein sequence ID" value="VHN99856.1"/>
    <property type="molecule type" value="Genomic_DNA"/>
</dbReference>
<feature type="compositionally biased region" description="Basic residues" evidence="10">
    <location>
        <begin position="135"/>
        <end position="147"/>
    </location>
</feature>
<evidence type="ECO:0000256" key="7">
    <source>
        <dbReference type="ARBA" id="ARBA00035660"/>
    </source>
</evidence>
<evidence type="ECO:0000313" key="14">
    <source>
        <dbReference type="Proteomes" id="UP000324288"/>
    </source>
</evidence>
<evidence type="ECO:0000256" key="2">
    <source>
        <dbReference type="ARBA" id="ARBA00013107"/>
    </source>
</evidence>
<keyword evidence="3" id="KW-0007">Acetylation</keyword>
<reference evidence="11 13" key="1">
    <citation type="journal article" date="2015" name="Genome Announc.">
        <title>Complete Genome Sequences for Two Strains of a Novel Fastidious, Partially Acid-Fast, Gram-Positive Corynebacterineae Bacterium, Derived from Human Clinical Samples.</title>
        <authorList>
            <person name="Nicholson A.C."/>
            <person name="Bell M."/>
            <person name="Humrighouse B.W."/>
            <person name="McQuiston J.R."/>
        </authorList>
    </citation>
    <scope>NUCLEOTIDE SEQUENCE [LARGE SCALE GENOMIC DNA]</scope>
    <source>
        <strain evidence="11 13">X1698</strain>
    </source>
</reference>
<evidence type="ECO:0000256" key="8">
    <source>
        <dbReference type="ARBA" id="ARBA00035692"/>
    </source>
</evidence>
<dbReference type="GeneID" id="84894269"/>
<evidence type="ECO:0000313" key="11">
    <source>
        <dbReference type="EMBL" id="ALE18576.1"/>
    </source>
</evidence>
<proteinExistence type="inferred from homology"/>
<dbReference type="InterPro" id="IPR000119">
    <property type="entry name" value="Hist_DNA-bd"/>
</dbReference>
<dbReference type="GO" id="GO:0005829">
    <property type="term" value="C:cytosol"/>
    <property type="evidence" value="ECO:0007669"/>
    <property type="project" value="TreeGrafter"/>
</dbReference>
<dbReference type="PATRIC" id="fig|1562462.4.peg.271"/>
<evidence type="ECO:0000256" key="5">
    <source>
        <dbReference type="ARBA" id="ARBA00023125"/>
    </source>
</evidence>
<evidence type="ECO:0000256" key="9">
    <source>
        <dbReference type="ARBA" id="ARBA00048206"/>
    </source>
</evidence>
<dbReference type="PANTHER" id="PTHR33175:SF3">
    <property type="entry name" value="DNA-BINDING PROTEIN HU-BETA"/>
    <property type="match status" value="1"/>
</dbReference>
<dbReference type="GO" id="GO:0030261">
    <property type="term" value="P:chromosome condensation"/>
    <property type="evidence" value="ECO:0007669"/>
    <property type="project" value="UniProtKB-KW"/>
</dbReference>
<accession>A0A0M4M7L4</accession>
<dbReference type="AlphaFoldDB" id="A0A0M4M7L4"/>
<organism evidence="11 13">
    <name type="scientific">Lawsonella clevelandensis</name>
    <dbReference type="NCBI Taxonomy" id="1528099"/>
    <lineage>
        <taxon>Bacteria</taxon>
        <taxon>Bacillati</taxon>
        <taxon>Actinomycetota</taxon>
        <taxon>Actinomycetes</taxon>
        <taxon>Mycobacteriales</taxon>
        <taxon>Lawsonellaceae</taxon>
        <taxon>Lawsonella</taxon>
    </lineage>
</organism>
<evidence type="ECO:0000256" key="1">
    <source>
        <dbReference type="ARBA" id="ARBA00004453"/>
    </source>
</evidence>
<dbReference type="GO" id="GO:0004322">
    <property type="term" value="F:ferroxidase activity"/>
    <property type="evidence" value="ECO:0007669"/>
    <property type="project" value="UniProtKB-EC"/>
</dbReference>
<dbReference type="EC" id="1.16.3.1" evidence="2"/>
<evidence type="ECO:0000313" key="13">
    <source>
        <dbReference type="Proteomes" id="UP000068137"/>
    </source>
</evidence>
<evidence type="ECO:0000256" key="6">
    <source>
        <dbReference type="ARBA" id="ARBA00032423"/>
    </source>
</evidence>
<dbReference type="SUPFAM" id="SSF47729">
    <property type="entry name" value="IHF-like DNA-binding proteins"/>
    <property type="match status" value="1"/>
</dbReference>
<keyword evidence="5 12" id="KW-0238">DNA-binding</keyword>
<dbReference type="SMART" id="SM00411">
    <property type="entry name" value="BHL"/>
    <property type="match status" value="1"/>
</dbReference>
<dbReference type="Gene3D" id="4.10.520.10">
    <property type="entry name" value="IHF-like DNA-binding proteins"/>
    <property type="match status" value="1"/>
</dbReference>
<evidence type="ECO:0000256" key="4">
    <source>
        <dbReference type="ARBA" id="ARBA00023067"/>
    </source>
</evidence>
<reference evidence="11" key="2">
    <citation type="journal article" date="2016" name="Int. J. Syst. Evol. Microbiol.">
        <title>Lawsonella clevelandensis gen. nov., sp. nov., a new member of the suborder Corynebacterineae isolated from human abscesses.</title>
        <authorList>
            <person name="Bell M.E."/>
            <person name="Bernard K.A."/>
            <person name="Harrington S.M."/>
            <person name="Patel N.B."/>
            <person name="Tucker T.A."/>
            <person name="Metcalfe M.G."/>
            <person name="McQuiston J.R."/>
        </authorList>
    </citation>
    <scope>NUCLEOTIDE SEQUENCE</scope>
    <source>
        <strain evidence="11">X1698</strain>
    </source>
</reference>
<feature type="region of interest" description="Disordered" evidence="10">
    <location>
        <begin position="116"/>
        <end position="147"/>
    </location>
</feature>
<dbReference type="OrthoDB" id="9799835at2"/>
<dbReference type="EMBL" id="CP012390">
    <property type="protein sequence ID" value="ALE18576.1"/>
    <property type="molecule type" value="Genomic_DNA"/>
</dbReference>
<dbReference type="PROSITE" id="PS00045">
    <property type="entry name" value="HISTONE_LIKE"/>
    <property type="match status" value="1"/>
</dbReference>
<dbReference type="InterPro" id="IPR010992">
    <property type="entry name" value="IHF-like_DNA-bd_dom_sf"/>
</dbReference>
<dbReference type="KEGG" id="cbq:AL705_01305"/>
<dbReference type="InterPro" id="IPR020816">
    <property type="entry name" value="Histone-like_DNA-bd_CS"/>
</dbReference>
<comment type="catalytic activity">
    <reaction evidence="9">
        <text>4 Fe(2+) + O2 + 4 H(+) = 4 Fe(3+) + 2 H2O</text>
        <dbReference type="Rhea" id="RHEA:11148"/>
        <dbReference type="ChEBI" id="CHEBI:15377"/>
        <dbReference type="ChEBI" id="CHEBI:15378"/>
        <dbReference type="ChEBI" id="CHEBI:15379"/>
        <dbReference type="ChEBI" id="CHEBI:29033"/>
        <dbReference type="ChEBI" id="CHEBI:29034"/>
        <dbReference type="EC" id="1.16.3.1"/>
    </reaction>
    <physiologicalReaction direction="left-to-right" evidence="9">
        <dbReference type="Rhea" id="RHEA:11149"/>
    </physiologicalReaction>
</comment>
<dbReference type="PANTHER" id="PTHR33175">
    <property type="entry name" value="DNA-BINDING PROTEIN HU"/>
    <property type="match status" value="1"/>
</dbReference>
<comment type="subcellular location">
    <subcellularLocation>
        <location evidence="1">Cytoplasm</location>
        <location evidence="1">Nucleoid</location>
    </subcellularLocation>
</comment>
<comment type="similarity">
    <text evidence="7">Belongs to the bacterial histone-like protein family. Long actinobacterial subfamily.</text>
</comment>
<dbReference type="Pfam" id="PF00216">
    <property type="entry name" value="Bac_DNA_binding"/>
    <property type="match status" value="1"/>
</dbReference>
<reference evidence="12 14" key="3">
    <citation type="submission" date="2019-04" db="EMBL/GenBank/DDBJ databases">
        <authorList>
            <person name="Seth-Smith MB H."/>
            <person name="Seth-Smith H."/>
        </authorList>
    </citation>
    <scope>NUCLEOTIDE SEQUENCE [LARGE SCALE GENOMIC DNA]</scope>
    <source>
        <strain evidence="12">USB-603019</strain>
    </source>
</reference>
<evidence type="ECO:0000313" key="12">
    <source>
        <dbReference type="EMBL" id="VHN99856.1"/>
    </source>
</evidence>
<dbReference type="RefSeq" id="WP_053961479.1">
    <property type="nucleotide sequence ID" value="NZ_CAJPTR010000001.1"/>
</dbReference>
<keyword evidence="14" id="KW-1185">Reference proteome</keyword>
<dbReference type="GO" id="GO:0009295">
    <property type="term" value="C:nucleoid"/>
    <property type="evidence" value="ECO:0007669"/>
    <property type="project" value="UniProtKB-SubCell"/>
</dbReference>
<gene>
    <name evidence="12" type="primary">hup</name>
    <name evidence="11" type="ORF">AL705_01305</name>
    <name evidence="12" type="ORF">LC603019_00273</name>
</gene>
<dbReference type="STRING" id="1528099.AL705_01305"/>
<protein>
    <recommendedName>
        <fullName evidence="8">DNA-binding protein HupB</fullName>
        <ecNumber evidence="2">1.16.3.1</ecNumber>
    </recommendedName>
    <alternativeName>
        <fullName evidence="6">Histone-like protein</fullName>
    </alternativeName>
</protein>
<name>A0A0M4M7L4_9ACTN</name>
<evidence type="ECO:0000256" key="3">
    <source>
        <dbReference type="ARBA" id="ARBA00022990"/>
    </source>
</evidence>
<evidence type="ECO:0000256" key="10">
    <source>
        <dbReference type="SAM" id="MobiDB-lite"/>
    </source>
</evidence>